<dbReference type="InterPro" id="IPR007421">
    <property type="entry name" value="Schlafen_AlbA_2_dom"/>
</dbReference>
<evidence type="ECO:0000313" key="2">
    <source>
        <dbReference type="EMBL" id="TGD42081.1"/>
    </source>
</evidence>
<evidence type="ECO:0000259" key="1">
    <source>
        <dbReference type="Pfam" id="PF04326"/>
    </source>
</evidence>
<feature type="domain" description="Schlafen AlbA-2" evidence="1">
    <location>
        <begin position="20"/>
        <end position="129"/>
    </location>
</feature>
<protein>
    <submittedName>
        <fullName evidence="2">ATP-binding protein</fullName>
    </submittedName>
</protein>
<name>A0ABY2KIC3_9RHOB</name>
<comment type="caution">
    <text evidence="2">The sequence shown here is derived from an EMBL/GenBank/DDBJ whole genome shotgun (WGS) entry which is preliminary data.</text>
</comment>
<accession>A0ABY2KIC3</accession>
<dbReference type="RefSeq" id="WP_135433064.1">
    <property type="nucleotide sequence ID" value="NZ_RPEM01000012.1"/>
</dbReference>
<keyword evidence="2" id="KW-0067">ATP-binding</keyword>
<dbReference type="Pfam" id="PF04326">
    <property type="entry name" value="SLFN_AlbA_2"/>
    <property type="match status" value="1"/>
</dbReference>
<organism evidence="2 3">
    <name type="scientific">Pseudotabrizicola sediminis</name>
    <dbReference type="NCBI Taxonomy" id="2486418"/>
    <lineage>
        <taxon>Bacteria</taxon>
        <taxon>Pseudomonadati</taxon>
        <taxon>Pseudomonadota</taxon>
        <taxon>Alphaproteobacteria</taxon>
        <taxon>Rhodobacterales</taxon>
        <taxon>Paracoccaceae</taxon>
        <taxon>Pseudotabrizicola</taxon>
    </lineage>
</organism>
<dbReference type="Proteomes" id="UP000297741">
    <property type="component" value="Unassembled WGS sequence"/>
</dbReference>
<keyword evidence="3" id="KW-1185">Reference proteome</keyword>
<reference evidence="2 3" key="1">
    <citation type="submission" date="2018-11" db="EMBL/GenBank/DDBJ databases">
        <title>Tabrizicola sp. isolated from sediment of alpine lake.</title>
        <authorList>
            <person name="Liu Z."/>
        </authorList>
    </citation>
    <scope>NUCLEOTIDE SEQUENCE [LARGE SCALE GENOMIC DNA]</scope>
    <source>
        <strain evidence="2 3">DRYC-M-16</strain>
    </source>
</reference>
<dbReference type="PANTHER" id="PTHR30595">
    <property type="entry name" value="GLPR-RELATED TRANSCRIPTIONAL REPRESSOR"/>
    <property type="match status" value="1"/>
</dbReference>
<dbReference type="GO" id="GO:0005524">
    <property type="term" value="F:ATP binding"/>
    <property type="evidence" value="ECO:0007669"/>
    <property type="project" value="UniProtKB-KW"/>
</dbReference>
<gene>
    <name evidence="2" type="ORF">EEB11_16155</name>
</gene>
<proteinExistence type="predicted"/>
<dbReference type="EMBL" id="RPEM01000012">
    <property type="protein sequence ID" value="TGD42081.1"/>
    <property type="molecule type" value="Genomic_DNA"/>
</dbReference>
<dbReference type="PANTHER" id="PTHR30595:SF6">
    <property type="entry name" value="SCHLAFEN ALBA-2 DOMAIN-CONTAINING PROTEIN"/>
    <property type="match status" value="1"/>
</dbReference>
<keyword evidence="2" id="KW-0547">Nucleotide-binding</keyword>
<dbReference type="InterPro" id="IPR038461">
    <property type="entry name" value="Schlafen_AlbA_2_dom_sf"/>
</dbReference>
<sequence>MVAVEKVYSSSIDFLLQQVEGQRIDFKSKRISPAKLSKTLASFANTDGGEVFVGIEDDRTWDGFQKLEDANAILDIASKIFPIGDFVSVVFIESDGRSGYVLKIEVSRTPDIKRSTSGDVYIRFGAQDLKKADAQSIKQLEYSKGVYSYESETLQDSLGDVENSSVPHLT</sequence>
<evidence type="ECO:0000313" key="3">
    <source>
        <dbReference type="Proteomes" id="UP000297741"/>
    </source>
</evidence>
<dbReference type="Gene3D" id="3.30.950.30">
    <property type="entry name" value="Schlafen, AAA domain"/>
    <property type="match status" value="1"/>
</dbReference>